<comment type="subcellular location">
    <subcellularLocation>
        <location evidence="1">Cell envelope</location>
    </subcellularLocation>
</comment>
<comment type="similarity">
    <text evidence="2">Belongs to the bacterial solute-binding protein 2 family.</text>
</comment>
<dbReference type="AlphaFoldDB" id="A0A7G9GA12"/>
<reference evidence="6 7" key="1">
    <citation type="submission" date="2020-08" db="EMBL/GenBank/DDBJ databases">
        <authorList>
            <person name="Liu C."/>
            <person name="Sun Q."/>
        </authorList>
    </citation>
    <scope>NUCLEOTIDE SEQUENCE [LARGE SCALE GENOMIC DNA]</scope>
    <source>
        <strain evidence="6 7">NSJ-29</strain>
    </source>
</reference>
<evidence type="ECO:0000256" key="4">
    <source>
        <dbReference type="SAM" id="SignalP"/>
    </source>
</evidence>
<gene>
    <name evidence="6" type="ORF">H9Q79_12020</name>
</gene>
<evidence type="ECO:0000313" key="7">
    <source>
        <dbReference type="Proteomes" id="UP000515860"/>
    </source>
</evidence>
<evidence type="ECO:0000256" key="1">
    <source>
        <dbReference type="ARBA" id="ARBA00004196"/>
    </source>
</evidence>
<dbReference type="PANTHER" id="PTHR30036:SF7">
    <property type="entry name" value="ABC TRANSPORTER PERIPLASMIC-BINDING PROTEIN YPHF"/>
    <property type="match status" value="1"/>
</dbReference>
<evidence type="ECO:0000256" key="2">
    <source>
        <dbReference type="ARBA" id="ARBA00007639"/>
    </source>
</evidence>
<dbReference type="InterPro" id="IPR050555">
    <property type="entry name" value="Bact_Solute-Bind_Prot2"/>
</dbReference>
<dbReference type="RefSeq" id="WP_118648541.1">
    <property type="nucleotide sequence ID" value="NZ_CP060635.1"/>
</dbReference>
<dbReference type="Gene3D" id="3.40.50.2300">
    <property type="match status" value="2"/>
</dbReference>
<keyword evidence="4" id="KW-0732">Signal</keyword>
<organism evidence="6 7">
    <name type="scientific">Wansuia hejianensis</name>
    <dbReference type="NCBI Taxonomy" id="2763667"/>
    <lineage>
        <taxon>Bacteria</taxon>
        <taxon>Bacillati</taxon>
        <taxon>Bacillota</taxon>
        <taxon>Clostridia</taxon>
        <taxon>Lachnospirales</taxon>
        <taxon>Lachnospiraceae</taxon>
        <taxon>Wansuia</taxon>
    </lineage>
</organism>
<feature type="signal peptide" evidence="4">
    <location>
        <begin position="1"/>
        <end position="21"/>
    </location>
</feature>
<feature type="domain" description="Periplasmic binding protein" evidence="5">
    <location>
        <begin position="77"/>
        <end position="332"/>
    </location>
</feature>
<dbReference type="EMBL" id="CP060635">
    <property type="protein sequence ID" value="QNM07644.1"/>
    <property type="molecule type" value="Genomic_DNA"/>
</dbReference>
<dbReference type="Proteomes" id="UP000515860">
    <property type="component" value="Chromosome"/>
</dbReference>
<dbReference type="InterPro" id="IPR025997">
    <property type="entry name" value="SBP_2_dom"/>
</dbReference>
<dbReference type="Pfam" id="PF13407">
    <property type="entry name" value="Peripla_BP_4"/>
    <property type="match status" value="1"/>
</dbReference>
<dbReference type="GO" id="GO:0030246">
    <property type="term" value="F:carbohydrate binding"/>
    <property type="evidence" value="ECO:0007669"/>
    <property type="project" value="TreeGrafter"/>
</dbReference>
<evidence type="ECO:0000313" key="6">
    <source>
        <dbReference type="EMBL" id="QNM07644.1"/>
    </source>
</evidence>
<keyword evidence="7" id="KW-1185">Reference proteome</keyword>
<dbReference type="InterPro" id="IPR028082">
    <property type="entry name" value="Peripla_BP_I"/>
</dbReference>
<name>A0A7G9GA12_9FIRM</name>
<evidence type="ECO:0000259" key="5">
    <source>
        <dbReference type="Pfam" id="PF13407"/>
    </source>
</evidence>
<dbReference type="PANTHER" id="PTHR30036">
    <property type="entry name" value="D-XYLOSE-BINDING PERIPLASMIC PROTEIN"/>
    <property type="match status" value="1"/>
</dbReference>
<dbReference type="KEGG" id="whj:H9Q79_12020"/>
<evidence type="ECO:0000256" key="3">
    <source>
        <dbReference type="SAM" id="MobiDB-lite"/>
    </source>
</evidence>
<dbReference type="GO" id="GO:0030288">
    <property type="term" value="C:outer membrane-bounded periplasmic space"/>
    <property type="evidence" value="ECO:0007669"/>
    <property type="project" value="TreeGrafter"/>
</dbReference>
<dbReference type="PROSITE" id="PS51257">
    <property type="entry name" value="PROKAR_LIPOPROTEIN"/>
    <property type="match status" value="1"/>
</dbReference>
<proteinExistence type="inferred from homology"/>
<protein>
    <submittedName>
        <fullName evidence="6">Substrate-binding domain-containing protein</fullName>
    </submittedName>
</protein>
<sequence>MKKKIAMLLGIVLTLSLTACGSGGNSAGSSASAGTSGGAASSASNSNSTSGSSASSASQASAAGTEKKAHKVAFADSFNGSTFRQLEEAAVEDACKIMQEQGRISEYAMVCANSDVATQISQINSFILDGYDIIIIDPASSSGLNDVIQQAVDAGIIVFAVSDGPLDTPGLCYEINTKPTDLWYEATKELCEIIGEEGNVLVSRGIIGYAFDEKANMGVDKALSEFPNVTKAGEIEGEWTDSVAKEAFAQVLPSMNYDVDLIIGQGGDDKVAVDVFEAAGKEVPVIMGQGRGNFLSWWAREYEENGYQTISVMADPYAAAMGVYTALDVADGLVSFSGDNMSMDCGGIILTTEDLEADLDFFKNMADDEVYAFERDYDYAVEMYSKYAD</sequence>
<dbReference type="SUPFAM" id="SSF53822">
    <property type="entry name" value="Periplasmic binding protein-like I"/>
    <property type="match status" value="1"/>
</dbReference>
<feature type="chain" id="PRO_5039651279" evidence="4">
    <location>
        <begin position="22"/>
        <end position="389"/>
    </location>
</feature>
<accession>A0A7G9GA12</accession>
<feature type="region of interest" description="Disordered" evidence="3">
    <location>
        <begin position="27"/>
        <end position="57"/>
    </location>
</feature>